<evidence type="ECO:0000313" key="2">
    <source>
        <dbReference type="EMBL" id="CAA9500713.1"/>
    </source>
</evidence>
<evidence type="ECO:0000256" key="1">
    <source>
        <dbReference type="SAM" id="MobiDB-lite"/>
    </source>
</evidence>
<feature type="compositionally biased region" description="Basic and acidic residues" evidence="1">
    <location>
        <begin position="34"/>
        <end position="48"/>
    </location>
</feature>
<feature type="non-terminal residue" evidence="2">
    <location>
        <position position="1"/>
    </location>
</feature>
<feature type="non-terminal residue" evidence="2">
    <location>
        <position position="92"/>
    </location>
</feature>
<accession>A0A6J4SPG1</accession>
<feature type="region of interest" description="Disordered" evidence="1">
    <location>
        <begin position="1"/>
        <end position="92"/>
    </location>
</feature>
<gene>
    <name evidence="2" type="ORF">AVDCRST_MAG30-1896</name>
</gene>
<reference evidence="2" key="1">
    <citation type="submission" date="2020-02" db="EMBL/GenBank/DDBJ databases">
        <authorList>
            <person name="Meier V. D."/>
        </authorList>
    </citation>
    <scope>NUCLEOTIDE SEQUENCE</scope>
    <source>
        <strain evidence="2">AVDCRST_MAG30</strain>
    </source>
</reference>
<feature type="compositionally biased region" description="Gly residues" evidence="1">
    <location>
        <begin position="83"/>
        <end position="92"/>
    </location>
</feature>
<organism evidence="2">
    <name type="scientific">uncultured Solirubrobacteraceae bacterium</name>
    <dbReference type="NCBI Taxonomy" id="1162706"/>
    <lineage>
        <taxon>Bacteria</taxon>
        <taxon>Bacillati</taxon>
        <taxon>Actinomycetota</taxon>
        <taxon>Thermoleophilia</taxon>
        <taxon>Solirubrobacterales</taxon>
        <taxon>Solirubrobacteraceae</taxon>
        <taxon>environmental samples</taxon>
    </lineage>
</organism>
<dbReference type="EMBL" id="CADCVS010000252">
    <property type="protein sequence ID" value="CAA9500713.1"/>
    <property type="molecule type" value="Genomic_DNA"/>
</dbReference>
<protein>
    <submittedName>
        <fullName evidence="2">Uncharacterized protein</fullName>
    </submittedName>
</protein>
<name>A0A6J4SPG1_9ACTN</name>
<sequence length="92" mass="9074">ERGVAAGGLGVLRDGARGAGRGALAGRVALRARRGGEPRAPRPADRRAAGALEPRARRRAGGRAPGGRARSGAAAGRPRARGSGRGAGGPPR</sequence>
<feature type="compositionally biased region" description="Low complexity" evidence="1">
    <location>
        <begin position="66"/>
        <end position="77"/>
    </location>
</feature>
<feature type="compositionally biased region" description="Gly residues" evidence="1">
    <location>
        <begin position="1"/>
        <end position="10"/>
    </location>
</feature>
<dbReference type="AlphaFoldDB" id="A0A6J4SPG1"/>
<proteinExistence type="predicted"/>